<comment type="caution">
    <text evidence="6">The sequence shown here is derived from an EMBL/GenBank/DDBJ whole genome shotgun (WGS) entry which is preliminary data.</text>
</comment>
<comment type="similarity">
    <text evidence="1">Belongs to the ETF beta-subunit/FixA family.</text>
</comment>
<dbReference type="AlphaFoldDB" id="A0A2W1N2C1"/>
<dbReference type="SUPFAM" id="SSF52402">
    <property type="entry name" value="Adenine nucleotide alpha hydrolases-like"/>
    <property type="match status" value="1"/>
</dbReference>
<dbReference type="PANTHER" id="PTHR21294:SF8">
    <property type="entry name" value="ELECTRON TRANSFER FLAVOPROTEIN SUBUNIT BETA"/>
    <property type="match status" value="1"/>
</dbReference>
<dbReference type="InterPro" id="IPR014729">
    <property type="entry name" value="Rossmann-like_a/b/a_fold"/>
</dbReference>
<dbReference type="InterPro" id="IPR014730">
    <property type="entry name" value="ETF_a/b_N"/>
</dbReference>
<proteinExistence type="inferred from homology"/>
<evidence type="ECO:0000256" key="3">
    <source>
        <dbReference type="ARBA" id="ARBA00022448"/>
    </source>
</evidence>
<dbReference type="Pfam" id="PF01012">
    <property type="entry name" value="ETF"/>
    <property type="match status" value="1"/>
</dbReference>
<dbReference type="CDD" id="cd01714">
    <property type="entry name" value="ETF_beta"/>
    <property type="match status" value="1"/>
</dbReference>
<gene>
    <name evidence="6" type="ORF">DNU06_10230</name>
</gene>
<protein>
    <recommendedName>
        <fullName evidence="2">Electron transfer flavoprotein subunit beta</fullName>
    </recommendedName>
</protein>
<sequence length="246" mass="26736">MKILVCISKSPDTTSKIAFTDNNTRFDESGVQYIVNPYDEWYALVRAIELKEKHGGEVTTITVGTAADDSIIRKALAIGADNAVRVNQEAKDAYSVAFQIAEYAKANNFDIIFTGKETINFNGAQIGGMVSELLDLPFVALATSLEVEGTTATATREIVGGEEILEVNLPIVISASKGMAEQRIPNMRGIMAARTKPLQVVEPVACEDLVTYESFELPAAKSACKYVDPSNMKELVELLHNEAKVI</sequence>
<feature type="domain" description="Electron transfer flavoprotein alpha/beta-subunit N-terminal" evidence="5">
    <location>
        <begin position="23"/>
        <end position="210"/>
    </location>
</feature>
<dbReference type="PIRSF" id="PIRSF000090">
    <property type="entry name" value="Beta-ETF"/>
    <property type="match status" value="1"/>
</dbReference>
<keyword evidence="3" id="KW-0813">Transport</keyword>
<name>A0A2W1N2C1_9FLAO</name>
<dbReference type="Gene3D" id="3.40.50.620">
    <property type="entry name" value="HUPs"/>
    <property type="match status" value="1"/>
</dbReference>
<dbReference type="PANTHER" id="PTHR21294">
    <property type="entry name" value="ELECTRON TRANSFER FLAVOPROTEIN BETA-SUBUNIT"/>
    <property type="match status" value="1"/>
</dbReference>
<evidence type="ECO:0000313" key="7">
    <source>
        <dbReference type="Proteomes" id="UP000249248"/>
    </source>
</evidence>
<dbReference type="Proteomes" id="UP000249248">
    <property type="component" value="Unassembled WGS sequence"/>
</dbReference>
<evidence type="ECO:0000259" key="5">
    <source>
        <dbReference type="SMART" id="SM00893"/>
    </source>
</evidence>
<evidence type="ECO:0000313" key="6">
    <source>
        <dbReference type="EMBL" id="PZE17111.1"/>
    </source>
</evidence>
<dbReference type="GO" id="GO:0005829">
    <property type="term" value="C:cytosol"/>
    <property type="evidence" value="ECO:0007669"/>
    <property type="project" value="TreeGrafter"/>
</dbReference>
<reference evidence="6 7" key="1">
    <citation type="submission" date="2018-06" db="EMBL/GenBank/DDBJ databases">
        <title>The draft genome sequence of Crocinitomix sp. SM1701.</title>
        <authorList>
            <person name="Zhang X."/>
        </authorList>
    </citation>
    <scope>NUCLEOTIDE SEQUENCE [LARGE SCALE GENOMIC DNA]</scope>
    <source>
        <strain evidence="6 7">SM1701</strain>
    </source>
</reference>
<accession>A0A2W1N2C1</accession>
<dbReference type="InterPro" id="IPR033948">
    <property type="entry name" value="ETF_beta_N"/>
</dbReference>
<dbReference type="InterPro" id="IPR012255">
    <property type="entry name" value="ETF_b"/>
</dbReference>
<keyword evidence="7" id="KW-1185">Reference proteome</keyword>
<evidence type="ECO:0000256" key="1">
    <source>
        <dbReference type="ARBA" id="ARBA00007557"/>
    </source>
</evidence>
<dbReference type="RefSeq" id="WP_111063235.1">
    <property type="nucleotide sequence ID" value="NZ_JBHUCU010000032.1"/>
</dbReference>
<evidence type="ECO:0000256" key="4">
    <source>
        <dbReference type="ARBA" id="ARBA00022982"/>
    </source>
</evidence>
<dbReference type="EMBL" id="QKSB01000005">
    <property type="protein sequence ID" value="PZE17111.1"/>
    <property type="molecule type" value="Genomic_DNA"/>
</dbReference>
<dbReference type="GO" id="GO:0009055">
    <property type="term" value="F:electron transfer activity"/>
    <property type="evidence" value="ECO:0007669"/>
    <property type="project" value="InterPro"/>
</dbReference>
<dbReference type="SMART" id="SM00893">
    <property type="entry name" value="ETF"/>
    <property type="match status" value="1"/>
</dbReference>
<keyword evidence="4" id="KW-0249">Electron transport</keyword>
<dbReference type="OrthoDB" id="9804960at2"/>
<evidence type="ECO:0000256" key="2">
    <source>
        <dbReference type="ARBA" id="ARBA00016797"/>
    </source>
</evidence>
<organism evidence="6 7">
    <name type="scientific">Putridiphycobacter roseus</name>
    <dbReference type="NCBI Taxonomy" id="2219161"/>
    <lineage>
        <taxon>Bacteria</taxon>
        <taxon>Pseudomonadati</taxon>
        <taxon>Bacteroidota</taxon>
        <taxon>Flavobacteriia</taxon>
        <taxon>Flavobacteriales</taxon>
        <taxon>Crocinitomicaceae</taxon>
        <taxon>Putridiphycobacter</taxon>
    </lineage>
</organism>